<name>L1KZK9_9ACTN</name>
<accession>L1KZK9</accession>
<keyword evidence="1" id="KW-1133">Transmembrane helix</keyword>
<keyword evidence="3" id="KW-1185">Reference proteome</keyword>
<feature type="transmembrane region" description="Helical" evidence="1">
    <location>
        <begin position="22"/>
        <end position="45"/>
    </location>
</feature>
<reference evidence="2 3" key="1">
    <citation type="submission" date="2012-11" db="EMBL/GenBank/DDBJ databases">
        <authorList>
            <person name="Huguet-Tapia J.C."/>
            <person name="Durkin A.S."/>
            <person name="Pettis G.S."/>
            <person name="Badger J.H."/>
        </authorList>
    </citation>
    <scope>NUCLEOTIDE SEQUENCE [LARGE SCALE GENOMIC DNA]</scope>
    <source>
        <strain evidence="2 3">91-03</strain>
    </source>
</reference>
<sequence length="63" mass="6293">MPGSGVAPGAGGSGSLGAQPGLFRFGCGSSLIVLPCSCFASYVHFRTASYALRLLRAGSDTPD</sequence>
<evidence type="ECO:0000256" key="1">
    <source>
        <dbReference type="SAM" id="Phobius"/>
    </source>
</evidence>
<proteinExistence type="predicted"/>
<evidence type="ECO:0000313" key="2">
    <source>
        <dbReference type="EMBL" id="EKX65984.1"/>
    </source>
</evidence>
<keyword evidence="1" id="KW-0472">Membrane</keyword>
<dbReference type="EMBL" id="AEJC01000255">
    <property type="protein sequence ID" value="EKX65984.1"/>
    <property type="molecule type" value="Genomic_DNA"/>
</dbReference>
<dbReference type="AlphaFoldDB" id="L1KZK9"/>
<gene>
    <name evidence="2" type="ORF">STRIP9103_03460</name>
</gene>
<organism evidence="2 3">
    <name type="scientific">Streptomyces ipomoeae 91-03</name>
    <dbReference type="NCBI Taxonomy" id="698759"/>
    <lineage>
        <taxon>Bacteria</taxon>
        <taxon>Bacillati</taxon>
        <taxon>Actinomycetota</taxon>
        <taxon>Actinomycetes</taxon>
        <taxon>Kitasatosporales</taxon>
        <taxon>Streptomycetaceae</taxon>
        <taxon>Streptomyces</taxon>
    </lineage>
</organism>
<evidence type="ECO:0000313" key="3">
    <source>
        <dbReference type="Proteomes" id="UP000010411"/>
    </source>
</evidence>
<comment type="caution">
    <text evidence="2">The sequence shown here is derived from an EMBL/GenBank/DDBJ whole genome shotgun (WGS) entry which is preliminary data.</text>
</comment>
<keyword evidence="1" id="KW-0812">Transmembrane</keyword>
<dbReference type="Proteomes" id="UP000010411">
    <property type="component" value="Unassembled WGS sequence"/>
</dbReference>
<protein>
    <submittedName>
        <fullName evidence="2">Uncharacterized protein</fullName>
    </submittedName>
</protein>